<dbReference type="AlphaFoldDB" id="A0A3S3ZAJ1"/>
<evidence type="ECO:0000313" key="2">
    <source>
        <dbReference type="Proteomes" id="UP000286701"/>
    </source>
</evidence>
<name>A0A3S3ZAJ1_9SPHI</name>
<dbReference type="EMBL" id="SBIW01000001">
    <property type="protein sequence ID" value="RWY57125.1"/>
    <property type="molecule type" value="Genomic_DNA"/>
</dbReference>
<dbReference type="SUPFAM" id="SSF55136">
    <property type="entry name" value="Probable bacterial effector-binding domain"/>
    <property type="match status" value="1"/>
</dbReference>
<protein>
    <submittedName>
        <fullName evidence="1">AraC family transcriptional regulator</fullName>
    </submittedName>
</protein>
<accession>A0A3S3ZAJ1</accession>
<comment type="caution">
    <text evidence="1">The sequence shown here is derived from an EMBL/GenBank/DDBJ whole genome shotgun (WGS) entry which is preliminary data.</text>
</comment>
<organism evidence="1 2">
    <name type="scientific">Mucilaginibacter gilvus</name>
    <dbReference type="NCBI Taxonomy" id="2305909"/>
    <lineage>
        <taxon>Bacteria</taxon>
        <taxon>Pseudomonadati</taxon>
        <taxon>Bacteroidota</taxon>
        <taxon>Sphingobacteriia</taxon>
        <taxon>Sphingobacteriales</taxon>
        <taxon>Sphingobacteriaceae</taxon>
        <taxon>Mucilaginibacter</taxon>
    </lineage>
</organism>
<dbReference type="Gene3D" id="3.20.80.10">
    <property type="entry name" value="Regulatory factor, effector binding domain"/>
    <property type="match status" value="1"/>
</dbReference>
<gene>
    <name evidence="1" type="ORF">EPL05_00910</name>
</gene>
<dbReference type="InterPro" id="IPR011256">
    <property type="entry name" value="Reg_factor_effector_dom_sf"/>
</dbReference>
<proteinExistence type="predicted"/>
<dbReference type="Proteomes" id="UP000286701">
    <property type="component" value="Unassembled WGS sequence"/>
</dbReference>
<dbReference type="RefSeq" id="WP_128531632.1">
    <property type="nucleotide sequence ID" value="NZ_SBIW01000001.1"/>
</dbReference>
<sequence>MKKPALLVLGILLLAFISIYFIIPQNITATSTVTVDATDGNVFKFLVKKEAWYKWWPGEHDPKDSNLFAYNGMMYTIKKDANSYIEVIINTTKLELDSKINYLAADDGATTISWEAIKQSSLNPFERISEFVRIKAEQTDMDSILSRFKLFIQKDSNVYGLGIKIIKVKNGIMLATNMVTKTPPSVEVVNGMVADLRKQIAAQNATETNKPMLNINKVDDGEYHVMVAVPINKEIKPGANSVVNKMVVGGNILTTEVKGGRNTIDNAMGQLQNFRKDYKLTGVAMPFELMITDRTMEKDTSKWVTQLYWPIL</sequence>
<dbReference type="OrthoDB" id="9807923at2"/>
<reference evidence="1 2" key="1">
    <citation type="submission" date="2019-01" db="EMBL/GenBank/DDBJ databases">
        <title>Mucilaginibacter antarcticum sp. nov., isolated from antarctic soil.</title>
        <authorList>
            <person name="Yan Y.-Q."/>
            <person name="Du Z.-J."/>
        </authorList>
    </citation>
    <scope>NUCLEOTIDE SEQUENCE [LARGE SCALE GENOMIC DNA]</scope>
    <source>
        <strain evidence="1 2">F01003</strain>
    </source>
</reference>
<evidence type="ECO:0000313" key="1">
    <source>
        <dbReference type="EMBL" id="RWY57125.1"/>
    </source>
</evidence>
<keyword evidence="2" id="KW-1185">Reference proteome</keyword>